<reference evidence="2" key="3">
    <citation type="submission" date="2024-02" db="UniProtKB">
        <authorList>
            <consortium name="WormBaseParasite"/>
        </authorList>
    </citation>
    <scope>IDENTIFICATION</scope>
    <source>
        <strain evidence="2">pt0022</strain>
    </source>
</reference>
<dbReference type="WBParaSite" id="mrna-Wban_07968">
    <property type="protein sequence ID" value="mrna-Wban_07968"/>
    <property type="gene ID" value="Wban_07968"/>
</dbReference>
<dbReference type="AlphaFoldDB" id="A0AAF5RWP2"/>
<evidence type="ECO:0000313" key="1">
    <source>
        <dbReference type="Proteomes" id="UP000093561"/>
    </source>
</evidence>
<dbReference type="Proteomes" id="UP000093561">
    <property type="component" value="Unassembled WGS sequence"/>
</dbReference>
<proteinExistence type="predicted"/>
<name>A0AAF5RWP2_WUCBA</name>
<reference evidence="1" key="1">
    <citation type="submission" date="2015-03" db="EMBL/GenBank/DDBJ databases">
        <title>Wuchereria bancrofti Genome Sequencing Papua New Guinea Strain.</title>
        <authorList>
            <person name="Small S.T."/>
            <person name="Serre D."/>
            <person name="Zimmerman P.A."/>
        </authorList>
    </citation>
    <scope>NUCLEOTIDE SEQUENCE [LARGE SCALE GENOMIC DNA]</scope>
    <source>
        <strain evidence="1">pt0022</strain>
    </source>
</reference>
<sequence length="61" mass="7216">MKWISHFILNERFSRSVIRLLGSIALDMPIDLCSYFMLPESVVRKACHRIFFQRSVITTQI</sequence>
<organism evidence="1 2">
    <name type="scientific">Wuchereria bancrofti</name>
    <dbReference type="NCBI Taxonomy" id="6293"/>
    <lineage>
        <taxon>Eukaryota</taxon>
        <taxon>Metazoa</taxon>
        <taxon>Ecdysozoa</taxon>
        <taxon>Nematoda</taxon>
        <taxon>Chromadorea</taxon>
        <taxon>Rhabditida</taxon>
        <taxon>Spirurina</taxon>
        <taxon>Spiruromorpha</taxon>
        <taxon>Filarioidea</taxon>
        <taxon>Onchocercidae</taxon>
        <taxon>Wuchereria</taxon>
    </lineage>
</organism>
<accession>A0AAF5RWP2</accession>
<protein>
    <submittedName>
        <fullName evidence="2">Uncharacterized protein</fullName>
    </submittedName>
</protein>
<reference evidence="1" key="2">
    <citation type="journal article" date="2016" name="Mol. Ecol.">
        <title>Population genomics of the filarial nematode parasite Wuchereria bancrofti from mosquitoes.</title>
        <authorList>
            <person name="Small S.T."/>
            <person name="Reimer L.J."/>
            <person name="Tisch D.J."/>
            <person name="King C.L."/>
            <person name="Christensen B.M."/>
            <person name="Siba P.M."/>
            <person name="Kazura J.W."/>
            <person name="Serre D."/>
            <person name="Zimmerman P.A."/>
        </authorList>
    </citation>
    <scope>NUCLEOTIDE SEQUENCE</scope>
    <source>
        <strain evidence="1">pt0022</strain>
    </source>
</reference>
<evidence type="ECO:0000313" key="2">
    <source>
        <dbReference type="WBParaSite" id="mrna-Wban_07968"/>
    </source>
</evidence>